<feature type="transmembrane region" description="Helical" evidence="11">
    <location>
        <begin position="1038"/>
        <end position="1055"/>
    </location>
</feature>
<dbReference type="GO" id="GO:0005524">
    <property type="term" value="F:ATP binding"/>
    <property type="evidence" value="ECO:0007669"/>
    <property type="project" value="UniProtKB-KW"/>
</dbReference>
<organism evidence="14 15">
    <name type="scientific">Metarhizium rileyi (strain RCEF 4871)</name>
    <name type="common">Nomuraea rileyi</name>
    <dbReference type="NCBI Taxonomy" id="1649241"/>
    <lineage>
        <taxon>Eukaryota</taxon>
        <taxon>Fungi</taxon>
        <taxon>Dikarya</taxon>
        <taxon>Ascomycota</taxon>
        <taxon>Pezizomycotina</taxon>
        <taxon>Sordariomycetes</taxon>
        <taxon>Hypocreomycetidae</taxon>
        <taxon>Hypocreales</taxon>
        <taxon>Clavicipitaceae</taxon>
        <taxon>Metarhizium</taxon>
    </lineage>
</organism>
<evidence type="ECO:0000256" key="4">
    <source>
        <dbReference type="ARBA" id="ARBA00022692"/>
    </source>
</evidence>
<feature type="transmembrane region" description="Helical" evidence="11">
    <location>
        <begin position="1015"/>
        <end position="1032"/>
    </location>
</feature>
<dbReference type="FunFam" id="1.20.1560.10:FF:000066">
    <property type="entry name" value="ABC multidrug transporter (Eurofung)"/>
    <property type="match status" value="1"/>
</dbReference>
<evidence type="ECO:0008006" key="16">
    <source>
        <dbReference type="Google" id="ProtNLM"/>
    </source>
</evidence>
<dbReference type="PROSITE" id="PS50893">
    <property type="entry name" value="ABC_TRANSPORTER_2"/>
    <property type="match status" value="2"/>
</dbReference>
<feature type="transmembrane region" description="Helical" evidence="11">
    <location>
        <begin position="96"/>
        <end position="118"/>
    </location>
</feature>
<dbReference type="SUPFAM" id="SSF90123">
    <property type="entry name" value="ABC transporter transmembrane region"/>
    <property type="match status" value="2"/>
</dbReference>
<dbReference type="InterPro" id="IPR050173">
    <property type="entry name" value="ABC_transporter_C-like"/>
</dbReference>
<keyword evidence="4 11" id="KW-0812">Transmembrane</keyword>
<dbReference type="SMART" id="SM00382">
    <property type="entry name" value="AAA"/>
    <property type="match status" value="2"/>
</dbReference>
<dbReference type="Pfam" id="PF24357">
    <property type="entry name" value="TMD0_ABC"/>
    <property type="match status" value="1"/>
</dbReference>
<keyword evidence="2" id="KW-0813">Transport</keyword>
<dbReference type="CDD" id="cd18580">
    <property type="entry name" value="ABC_6TM_ABCC_D2"/>
    <property type="match status" value="1"/>
</dbReference>
<evidence type="ECO:0000259" key="13">
    <source>
        <dbReference type="PROSITE" id="PS50929"/>
    </source>
</evidence>
<feature type="domain" description="ABC transmembrane type-1" evidence="13">
    <location>
        <begin position="276"/>
        <end position="553"/>
    </location>
</feature>
<evidence type="ECO:0000256" key="8">
    <source>
        <dbReference type="ARBA" id="ARBA00023136"/>
    </source>
</evidence>
<dbReference type="FunFam" id="1.20.1560.10:FF:000055">
    <property type="entry name" value="ABC multidrug transporter (Eurofung)"/>
    <property type="match status" value="1"/>
</dbReference>
<dbReference type="EMBL" id="SBHS01000039">
    <property type="protein sequence ID" value="TWU71708.1"/>
    <property type="molecule type" value="Genomic_DNA"/>
</dbReference>
<evidence type="ECO:0000256" key="3">
    <source>
        <dbReference type="ARBA" id="ARBA00022475"/>
    </source>
</evidence>
<feature type="transmembrane region" description="Helical" evidence="11">
    <location>
        <begin position="307"/>
        <end position="329"/>
    </location>
</feature>
<keyword evidence="3" id="KW-1003">Cell membrane</keyword>
<evidence type="ECO:0000313" key="15">
    <source>
        <dbReference type="Proteomes" id="UP000317257"/>
    </source>
</evidence>
<evidence type="ECO:0000256" key="5">
    <source>
        <dbReference type="ARBA" id="ARBA00022741"/>
    </source>
</evidence>
<feature type="transmembrane region" description="Helical" evidence="11">
    <location>
        <begin position="155"/>
        <end position="175"/>
    </location>
</feature>
<feature type="transmembrane region" description="Helical" evidence="11">
    <location>
        <begin position="70"/>
        <end position="90"/>
    </location>
</feature>
<dbReference type="InterPro" id="IPR027417">
    <property type="entry name" value="P-loop_NTPase"/>
</dbReference>
<feature type="transmembrane region" description="Helical" evidence="11">
    <location>
        <begin position="526"/>
        <end position="545"/>
    </location>
</feature>
<dbReference type="CDD" id="cd03244">
    <property type="entry name" value="ABCC_MRP_domain2"/>
    <property type="match status" value="1"/>
</dbReference>
<reference evidence="15" key="1">
    <citation type="submission" date="2018-12" db="EMBL/GenBank/DDBJ databases">
        <title>The complete genome of Metarhizium rileyi, a key fungal pathogen of Lepidoptera.</title>
        <authorList>
            <person name="Binneck E."/>
            <person name="Lastra C.C.L."/>
            <person name="Sosa-Gomez D.R."/>
        </authorList>
    </citation>
    <scope>NUCLEOTIDE SEQUENCE [LARGE SCALE GENOMIC DNA]</scope>
    <source>
        <strain evidence="15">Cep018-CH2</strain>
    </source>
</reference>
<evidence type="ECO:0000256" key="9">
    <source>
        <dbReference type="ARBA" id="ARBA00023180"/>
    </source>
</evidence>
<feature type="transmembrane region" description="Helical" evidence="11">
    <location>
        <begin position="32"/>
        <end position="50"/>
    </location>
</feature>
<dbReference type="InterPro" id="IPR017871">
    <property type="entry name" value="ABC_transporter-like_CS"/>
</dbReference>
<dbReference type="InterPro" id="IPR056227">
    <property type="entry name" value="TMD0_ABC"/>
</dbReference>
<keyword evidence="6" id="KW-0067">ATP-binding</keyword>
<dbReference type="InterPro" id="IPR003593">
    <property type="entry name" value="AAA+_ATPase"/>
</dbReference>
<name>A0A5C6G5C1_METRR</name>
<feature type="transmembrane region" description="Helical" evidence="11">
    <location>
        <begin position="256"/>
        <end position="278"/>
    </location>
</feature>
<evidence type="ECO:0000256" key="2">
    <source>
        <dbReference type="ARBA" id="ARBA00022448"/>
    </source>
</evidence>
<dbReference type="PROSITE" id="PS50929">
    <property type="entry name" value="ABC_TM1F"/>
    <property type="match status" value="2"/>
</dbReference>
<dbReference type="GO" id="GO:0016887">
    <property type="term" value="F:ATP hydrolysis activity"/>
    <property type="evidence" value="ECO:0007669"/>
    <property type="project" value="InterPro"/>
</dbReference>
<feature type="domain" description="ABC transporter" evidence="12">
    <location>
        <begin position="1213"/>
        <end position="1444"/>
    </location>
</feature>
<accession>A0A5C6G5C1</accession>
<dbReference type="GO" id="GO:0140359">
    <property type="term" value="F:ABC-type transporter activity"/>
    <property type="evidence" value="ECO:0007669"/>
    <property type="project" value="InterPro"/>
</dbReference>
<dbReference type="Pfam" id="PF00005">
    <property type="entry name" value="ABC_tran"/>
    <property type="match status" value="2"/>
</dbReference>
<dbReference type="FunFam" id="3.40.50.300:FF:000838">
    <property type="entry name" value="ABC multidrug transporter (Eurofung)"/>
    <property type="match status" value="1"/>
</dbReference>
<dbReference type="Gene3D" id="3.40.50.300">
    <property type="entry name" value="P-loop containing nucleotide triphosphate hydrolases"/>
    <property type="match status" value="2"/>
</dbReference>
<sequence>MDCSVAVDDRFGPAVGDGCPGRFDFTLLFEESILTLLPLCIACLWATIRIKGLWKESTKVNNSALLPLKLVLYISIISLQAALLATWQLGDVRQSRFTRPCLILCLLGYLLLSVLSYLEHRRAVRPSTLLCLYLGVTCLLDMARVRTAFMFLNHAAATCYLLLLCLVAKLLLFLVEVTEKRQLLKAEWKGVGPEEAAGIVNRAFFIWLNRTFIKGFRTFLTVDMLSPLDSEMLEASKPTKLMSSWSRANQEKEHSLFLTFLWHYKWALLAGTLPRLAYTGFSYAQPFLVERVLDFVSEERGPDSNNVAYGLIGAYAIVYLGLSIAYAVYQHKTYRLLSLYRGSLVTMIFSKTLRINASSTSEAEAITLMSADIDRIGSSMSLIHELYASVIELAIALWLLHRLLGIAILAPIGWVSFCLIAAVPLARAAGNAQIPWLEAIETRLTATAKALASMKAIKMTGLADIVSSRIASLRMDEIRASKRHRVLNILVFISYFASTALAPVWAFTAFILIAKARGSGTLTEGVAFAVLSIFELLNQPIIYIVDGVEHIQTVINSFRRIQTYLNSAEREDKRQLPARDVSSDSSLSDNKDVAHRRALDHEKEAVPQTQFFSDFMVLLNQVSIGYNMEERVVLSDLTLNVHHGQITIIAGPVGCGKSTLLRAILGEVPFEGSIAAGFRTAAYCPQTPWTTWGTVRNNIVGVSSWDRAWYDTVVDACALNADFQELSDGDQTMTGTRGSQLSGGQQMRVSFARALYSRNRVMILDDVLTGLDRTTERHMIDKVFSKDGLLRRMNATVIMTSNSAHHLDLGDQVIVLDENGQLISQGLAETATIPVPSIQADGVGHTQQPSPQDEGEDAEAWQEIDMLINPTTEENRHAGDMRIYGYYANMAGRWTIGLYLFACCTFVFGMTFPSVWMQWWTNANEEHPNERTGYWLGVYGALAALTILGCALADCTFNLIVLPKTSRKFHELLLNTTIRAPISFLTSTDAGTTLNRFSQDLELIDNDLPQAMDQTVFQFLSAIVSAVLVFIGSSYIGAAIPLCIAALGFIQYYYLRTSRQLRLLDIEAKAPLFSQFLETVNGVSCIRAYGWSDAYMERSYVALNVSQKPYYMLWCIQRWLTLVLDLFNAGLALLLVGIATNIRGSATSFLGVALFNIVTFSSTLQTLVTEWTQVETALGAINRIRSFVLNVKSEDLAEEDGDVPESWPATGRVVFDNVSASYKSAAEPVLDKISFEVASGQKVAICGRTGSGKSSLIATLLRLLEIDAGKICVDGVDISTIPRQQVRRRLNTVPQDSFFLAGTLREDLDPFQSAADERLVEVLEAVGLWDVFEPSGGLESAIEEEMLSHGQRQLYCLARAVIRQSPILVLDEATSNVDADTDTAMQALLRSEFKDQTVISVVHKLQSVLDFDRVILLENGRMMESGNPRELLSTPGSAFLALYESLGPAHKH</sequence>
<dbReference type="Proteomes" id="UP000317257">
    <property type="component" value="Unassembled WGS sequence"/>
</dbReference>
<feature type="domain" description="ABC transporter" evidence="12">
    <location>
        <begin position="619"/>
        <end position="843"/>
    </location>
</feature>
<dbReference type="GO" id="GO:0005886">
    <property type="term" value="C:plasma membrane"/>
    <property type="evidence" value="ECO:0007669"/>
    <property type="project" value="UniProtKB-SubCell"/>
</dbReference>
<dbReference type="Pfam" id="PF00664">
    <property type="entry name" value="ABC_membrane"/>
    <property type="match status" value="1"/>
</dbReference>
<evidence type="ECO:0000256" key="1">
    <source>
        <dbReference type="ARBA" id="ARBA00004651"/>
    </source>
</evidence>
<feature type="transmembrane region" description="Helical" evidence="11">
    <location>
        <begin position="382"/>
        <end position="400"/>
    </location>
</feature>
<proteinExistence type="predicted"/>
<keyword evidence="5" id="KW-0547">Nucleotide-binding</keyword>
<feature type="domain" description="ABC transmembrane type-1" evidence="13">
    <location>
        <begin position="898"/>
        <end position="1176"/>
    </location>
</feature>
<dbReference type="SUPFAM" id="SSF52540">
    <property type="entry name" value="P-loop containing nucleoside triphosphate hydrolases"/>
    <property type="match status" value="2"/>
</dbReference>
<protein>
    <recommendedName>
        <fullName evidence="16">ABC transporter</fullName>
    </recommendedName>
</protein>
<evidence type="ECO:0000313" key="14">
    <source>
        <dbReference type="EMBL" id="TWU71708.1"/>
    </source>
</evidence>
<dbReference type="CDD" id="cd18579">
    <property type="entry name" value="ABC_6TM_ABCC_D1"/>
    <property type="match status" value="1"/>
</dbReference>
<feature type="transmembrane region" description="Helical" evidence="11">
    <location>
        <begin position="489"/>
        <end position="514"/>
    </location>
</feature>
<dbReference type="InterPro" id="IPR044746">
    <property type="entry name" value="ABCC_6TM_D1"/>
</dbReference>
<feature type="transmembrane region" description="Helical" evidence="11">
    <location>
        <begin position="1119"/>
        <end position="1139"/>
    </location>
</feature>
<keyword evidence="8 11" id="KW-0472">Membrane</keyword>
<feature type="transmembrane region" description="Helical" evidence="11">
    <location>
        <begin position="896"/>
        <end position="916"/>
    </location>
</feature>
<evidence type="ECO:0000256" key="10">
    <source>
        <dbReference type="SAM" id="MobiDB-lite"/>
    </source>
</evidence>
<dbReference type="PROSITE" id="PS00211">
    <property type="entry name" value="ABC_TRANSPORTER_1"/>
    <property type="match status" value="2"/>
</dbReference>
<dbReference type="InterPro" id="IPR003439">
    <property type="entry name" value="ABC_transporter-like_ATP-bd"/>
</dbReference>
<dbReference type="PANTHER" id="PTHR24223">
    <property type="entry name" value="ATP-BINDING CASSETTE SUB-FAMILY C"/>
    <property type="match status" value="1"/>
</dbReference>
<feature type="transmembrane region" description="Helical" evidence="11">
    <location>
        <begin position="130"/>
        <end position="149"/>
    </location>
</feature>
<feature type="transmembrane region" description="Helical" evidence="11">
    <location>
        <begin position="406"/>
        <end position="426"/>
    </location>
</feature>
<dbReference type="InterPro" id="IPR036640">
    <property type="entry name" value="ABC1_TM_sf"/>
</dbReference>
<keyword evidence="9" id="KW-0325">Glycoprotein</keyword>
<keyword evidence="7 11" id="KW-1133">Transmembrane helix</keyword>
<feature type="transmembrane region" description="Helical" evidence="11">
    <location>
        <begin position="936"/>
        <end position="962"/>
    </location>
</feature>
<comment type="caution">
    <text evidence="14">The sequence shown here is derived from an EMBL/GenBank/DDBJ whole genome shotgun (WGS) entry which is preliminary data.</text>
</comment>
<evidence type="ECO:0000256" key="6">
    <source>
        <dbReference type="ARBA" id="ARBA00022840"/>
    </source>
</evidence>
<dbReference type="InterPro" id="IPR044726">
    <property type="entry name" value="ABCC_6TM_D2"/>
</dbReference>
<evidence type="ECO:0000256" key="11">
    <source>
        <dbReference type="SAM" id="Phobius"/>
    </source>
</evidence>
<feature type="region of interest" description="Disordered" evidence="10">
    <location>
        <begin position="839"/>
        <end position="858"/>
    </location>
</feature>
<dbReference type="PANTHER" id="PTHR24223:SF399">
    <property type="entry name" value="ABC TRANSPORTER ATNG"/>
    <property type="match status" value="1"/>
</dbReference>
<dbReference type="InterPro" id="IPR011527">
    <property type="entry name" value="ABC1_TM_dom"/>
</dbReference>
<gene>
    <name evidence="14" type="ORF">ED733_003412</name>
</gene>
<evidence type="ECO:0000259" key="12">
    <source>
        <dbReference type="PROSITE" id="PS50893"/>
    </source>
</evidence>
<dbReference type="Gene3D" id="1.20.1560.10">
    <property type="entry name" value="ABC transporter type 1, transmembrane domain"/>
    <property type="match status" value="2"/>
</dbReference>
<comment type="subcellular location">
    <subcellularLocation>
        <location evidence="1">Cell membrane</location>
        <topology evidence="1">Multi-pass membrane protein</topology>
    </subcellularLocation>
</comment>
<evidence type="ECO:0000256" key="7">
    <source>
        <dbReference type="ARBA" id="ARBA00022989"/>
    </source>
</evidence>